<dbReference type="RefSeq" id="WP_117331051.1">
    <property type="nucleotide sequence ID" value="NZ_QUWK01000012.1"/>
</dbReference>
<protein>
    <submittedName>
        <fullName evidence="1">Uncharacterized protein</fullName>
    </submittedName>
</protein>
<comment type="caution">
    <text evidence="1">The sequence shown here is derived from an EMBL/GenBank/DDBJ whole genome shotgun (WGS) entry which is preliminary data.</text>
</comment>
<accession>A0A372MED4</accession>
<gene>
    <name evidence="1" type="ORF">DYP60_10935</name>
</gene>
<name>A0A372MED4_9SPIR</name>
<evidence type="ECO:0000313" key="1">
    <source>
        <dbReference type="EMBL" id="RFU94114.1"/>
    </source>
</evidence>
<reference evidence="1 2" key="2">
    <citation type="submission" date="2018-09" db="EMBL/GenBank/DDBJ databases">
        <title>Genome of Sphaerochaeta halotolerans strain 4-11.</title>
        <authorList>
            <person name="Nazina T.N."/>
            <person name="Sokolova D.S."/>
        </authorList>
    </citation>
    <scope>NUCLEOTIDE SEQUENCE [LARGE SCALE GENOMIC DNA]</scope>
    <source>
        <strain evidence="1 2">4-11</strain>
    </source>
</reference>
<keyword evidence="2" id="KW-1185">Reference proteome</keyword>
<sequence length="130" mass="14279">MDHKGTTLPLKEAPNAVYCYLMVIDSRNDQFHGVSACLQFGSNLKAIVVALFSNDIGEKNFRLSTLKMKDAGSFRSADGISNFCSVFSSIDTVRKNGGNTFGALTQLFNNSCSLAFSTNFCLVYLNCYKM</sequence>
<reference evidence="2" key="1">
    <citation type="submission" date="2018-08" db="EMBL/GenBank/DDBJ databases">
        <authorList>
            <person name="Grouzdev D.S."/>
            <person name="Krutkina M.S."/>
        </authorList>
    </citation>
    <scope>NUCLEOTIDE SEQUENCE [LARGE SCALE GENOMIC DNA]</scope>
    <source>
        <strain evidence="2">4-11</strain>
    </source>
</reference>
<proteinExistence type="predicted"/>
<organism evidence="1 2">
    <name type="scientific">Sphaerochaeta halotolerans</name>
    <dbReference type="NCBI Taxonomy" id="2293840"/>
    <lineage>
        <taxon>Bacteria</taxon>
        <taxon>Pseudomonadati</taxon>
        <taxon>Spirochaetota</taxon>
        <taxon>Spirochaetia</taxon>
        <taxon>Spirochaetales</taxon>
        <taxon>Sphaerochaetaceae</taxon>
        <taxon>Sphaerochaeta</taxon>
    </lineage>
</organism>
<dbReference type="EMBL" id="QUWK01000012">
    <property type="protein sequence ID" value="RFU94114.1"/>
    <property type="molecule type" value="Genomic_DNA"/>
</dbReference>
<dbReference type="Proteomes" id="UP000264002">
    <property type="component" value="Unassembled WGS sequence"/>
</dbReference>
<dbReference type="AlphaFoldDB" id="A0A372MED4"/>
<evidence type="ECO:0000313" key="2">
    <source>
        <dbReference type="Proteomes" id="UP000264002"/>
    </source>
</evidence>